<dbReference type="Proteomes" id="UP000545876">
    <property type="component" value="Unassembled WGS sequence"/>
</dbReference>
<dbReference type="EMBL" id="JAAZBX010000002">
    <property type="protein sequence ID" value="NLD25227.1"/>
    <property type="molecule type" value="Genomic_DNA"/>
</dbReference>
<proteinExistence type="predicted"/>
<comment type="caution">
    <text evidence="1">The sequence shown here is derived from an EMBL/GenBank/DDBJ whole genome shotgun (WGS) entry which is preliminary data.</text>
</comment>
<protein>
    <submittedName>
        <fullName evidence="1">Uncharacterized protein</fullName>
    </submittedName>
</protein>
<accession>A0A847CYJ5</accession>
<dbReference type="AlphaFoldDB" id="A0A847CYJ5"/>
<organism evidence="1 2">
    <name type="scientific">Candidatus Dojkabacteria bacterium</name>
    <dbReference type="NCBI Taxonomy" id="2099670"/>
    <lineage>
        <taxon>Bacteria</taxon>
        <taxon>Candidatus Dojkabacteria</taxon>
    </lineage>
</organism>
<reference evidence="1 2" key="1">
    <citation type="journal article" date="2020" name="Biotechnol. Biofuels">
        <title>New insights from the biogas microbiome by comprehensive genome-resolved metagenomics of nearly 1600 species originating from multiple anaerobic digesters.</title>
        <authorList>
            <person name="Campanaro S."/>
            <person name="Treu L."/>
            <person name="Rodriguez-R L.M."/>
            <person name="Kovalovszki A."/>
            <person name="Ziels R.M."/>
            <person name="Maus I."/>
            <person name="Zhu X."/>
            <person name="Kougias P.G."/>
            <person name="Basile A."/>
            <person name="Luo G."/>
            <person name="Schluter A."/>
            <person name="Konstantinidis K.T."/>
            <person name="Angelidaki I."/>
        </authorList>
    </citation>
    <scope>NUCLEOTIDE SEQUENCE [LARGE SCALE GENOMIC DNA]</scope>
    <source>
        <strain evidence="1">AS06rmzACSIP_65</strain>
    </source>
</reference>
<sequence>MNTSKFLKKEINMSLFLISILILITVIGIQSTKITNLQTRVNKSKRELQEDSTRLTSTYGVEEYILNWNGVIDGFEREYEFISSPKYYLTNERNKVSDTWILRGGYRLELDCPEIDSMVIVPEDPYGCKVKYNDQLIRSDVRFNLVPWGVGKSTPSYVDLVVYSPRNSTIEGLEILALGGYRGGQVDDIFIYRLEDGEAELTPFSFQNELLQSWSVESSMSIGLYYNTAGDVKLVTAYYDHIEDLVGPVIREWKLGKNSLTLEKSFGISTN</sequence>
<evidence type="ECO:0000313" key="2">
    <source>
        <dbReference type="Proteomes" id="UP000545876"/>
    </source>
</evidence>
<gene>
    <name evidence="1" type="ORF">GX656_01115</name>
</gene>
<name>A0A847CYJ5_9BACT</name>
<evidence type="ECO:0000313" key="1">
    <source>
        <dbReference type="EMBL" id="NLD25227.1"/>
    </source>
</evidence>